<dbReference type="InterPro" id="IPR021825">
    <property type="entry name" value="RETICULATA-related"/>
</dbReference>
<reference evidence="11 12" key="1">
    <citation type="journal article" date="2010" name="Plant Cell">
        <title>The Chlorella variabilis NC64A genome reveals adaptation to photosymbiosis, coevolution with viruses, and cryptic sex.</title>
        <authorList>
            <person name="Blanc G."/>
            <person name="Duncan G."/>
            <person name="Agarkova I."/>
            <person name="Borodovsky M."/>
            <person name="Gurnon J."/>
            <person name="Kuo A."/>
            <person name="Lindquist E."/>
            <person name="Lucas S."/>
            <person name="Pangilinan J."/>
            <person name="Polle J."/>
            <person name="Salamov A."/>
            <person name="Terry A."/>
            <person name="Yamada T."/>
            <person name="Dunigan D.D."/>
            <person name="Grigoriev I.V."/>
            <person name="Claverie J.M."/>
            <person name="Van Etten J.L."/>
        </authorList>
    </citation>
    <scope>NUCLEOTIDE SEQUENCE [LARGE SCALE GENOMIC DNA]</scope>
    <source>
        <strain evidence="11 12">NC64A</strain>
    </source>
</reference>
<keyword evidence="8" id="KW-1133">Transmembrane helix</keyword>
<protein>
    <submittedName>
        <fullName evidence="11">Uncharacterized protein</fullName>
    </submittedName>
</protein>
<evidence type="ECO:0000256" key="8">
    <source>
        <dbReference type="ARBA" id="ARBA00022989"/>
    </source>
</evidence>
<dbReference type="EMBL" id="GL433839">
    <property type="protein sequence ID" value="EFN57777.1"/>
    <property type="molecule type" value="Genomic_DNA"/>
</dbReference>
<dbReference type="OMA" id="DINRIAW"/>
<evidence type="ECO:0000256" key="9">
    <source>
        <dbReference type="ARBA" id="ARBA00023136"/>
    </source>
</evidence>
<dbReference type="STRING" id="554065.E1Z9H4"/>
<dbReference type="FunCoup" id="E1Z9H4">
    <property type="interactions" value="614"/>
</dbReference>
<evidence type="ECO:0000256" key="6">
    <source>
        <dbReference type="ARBA" id="ARBA00022692"/>
    </source>
</evidence>
<feature type="compositionally biased region" description="Polar residues" evidence="10">
    <location>
        <begin position="10"/>
        <end position="26"/>
    </location>
</feature>
<feature type="compositionally biased region" description="Gly residues" evidence="10">
    <location>
        <begin position="35"/>
        <end position="50"/>
    </location>
</feature>
<dbReference type="Pfam" id="PF11891">
    <property type="entry name" value="RETICULATA-like"/>
    <property type="match status" value="1"/>
</dbReference>
<dbReference type="GO" id="GO:0099402">
    <property type="term" value="P:plant organ development"/>
    <property type="evidence" value="ECO:0007669"/>
    <property type="project" value="TreeGrafter"/>
</dbReference>
<evidence type="ECO:0000256" key="3">
    <source>
        <dbReference type="ARBA" id="ARBA00010793"/>
    </source>
</evidence>
<sequence length="453" mass="47475">MAKNLGSSGGSATMQRSKLSNKQAVQQVGPKLDDGMGGGGLGKGIFNGGGGDGDGGDDDDYFNEFGDGDGDGDGDGFFRKVFQELYDAKAINAVLQEWFKTMADMPLILRQAAQMGLFSSAALVRFLAMDVRPNVTRFVTRSLPPAVSREVVGRLMADPAFMQKLVLEQMITVSSSLIYEAKVRGDRFWHELDLVAANVVCLSAANAALVYLVAPTRAAPAPARFAWQNMLSKLPNNVFEATTPLREYTTGSRAAAFFTKSAELCGVGMLAGAAQSSLAQAAVAVRRASDPAYTPSMPVPSVQQSALGFAAAQGIFGNLRYQMVAGIDRYLFDHASFLWSYLGASGAFRTLSTTMGDQTRRYLQGLPNGDAVLAARERHAAAYRAWAAQQAAAARRAGGVVVREAPVPAAAAPASGAGGSSSSGVGKKKRRSRKAGSSGFEMGVGPAAAPAMA</sequence>
<evidence type="ECO:0000256" key="2">
    <source>
        <dbReference type="ARBA" id="ARBA00004229"/>
    </source>
</evidence>
<evidence type="ECO:0000256" key="1">
    <source>
        <dbReference type="ARBA" id="ARBA00004141"/>
    </source>
</evidence>
<keyword evidence="9" id="KW-0472">Membrane</keyword>
<dbReference type="OrthoDB" id="513951at2759"/>
<evidence type="ECO:0000313" key="12">
    <source>
        <dbReference type="Proteomes" id="UP000008141"/>
    </source>
</evidence>
<feature type="region of interest" description="Disordered" evidence="10">
    <location>
        <begin position="1"/>
        <end position="50"/>
    </location>
</feature>
<organism evidence="12">
    <name type="scientific">Chlorella variabilis</name>
    <name type="common">Green alga</name>
    <dbReference type="NCBI Taxonomy" id="554065"/>
    <lineage>
        <taxon>Eukaryota</taxon>
        <taxon>Viridiplantae</taxon>
        <taxon>Chlorophyta</taxon>
        <taxon>core chlorophytes</taxon>
        <taxon>Trebouxiophyceae</taxon>
        <taxon>Chlorellales</taxon>
        <taxon>Chlorellaceae</taxon>
        <taxon>Chlorella clade</taxon>
        <taxon>Chlorella</taxon>
    </lineage>
</organism>
<dbReference type="GeneID" id="17356872"/>
<comment type="similarity">
    <text evidence="3">Belongs to the RETICULATA family.</text>
</comment>
<dbReference type="GO" id="GO:0009706">
    <property type="term" value="C:chloroplast inner membrane"/>
    <property type="evidence" value="ECO:0007669"/>
    <property type="project" value="TreeGrafter"/>
</dbReference>
<name>E1Z9H4_CHLVA</name>
<dbReference type="InParanoid" id="E1Z9H4"/>
<keyword evidence="5" id="KW-0934">Plastid</keyword>
<comment type="subcellular location">
    <subcellularLocation>
        <location evidence="1">Membrane</location>
        <topology evidence="1">Multi-pass membrane protein</topology>
    </subcellularLocation>
    <subcellularLocation>
        <location evidence="2">Plastid</location>
        <location evidence="2">Chloroplast</location>
    </subcellularLocation>
</comment>
<evidence type="ECO:0000256" key="10">
    <source>
        <dbReference type="SAM" id="MobiDB-lite"/>
    </source>
</evidence>
<dbReference type="RefSeq" id="XP_005849879.1">
    <property type="nucleotide sequence ID" value="XM_005849817.1"/>
</dbReference>
<feature type="region of interest" description="Disordered" evidence="10">
    <location>
        <begin position="411"/>
        <end position="453"/>
    </location>
</feature>
<dbReference type="AlphaFoldDB" id="E1Z9H4"/>
<evidence type="ECO:0000256" key="4">
    <source>
        <dbReference type="ARBA" id="ARBA00022528"/>
    </source>
</evidence>
<gene>
    <name evidence="11" type="ORF">CHLNCDRAFT_20786</name>
</gene>
<proteinExistence type="inferred from homology"/>
<dbReference type="PANTHER" id="PTHR31038:SF2">
    <property type="entry name" value="PROTEIN RETICULATA-RELATED 1, CHLOROPLASTIC"/>
    <property type="match status" value="1"/>
</dbReference>
<dbReference type="eggNOG" id="ENOG502QQ0I">
    <property type="taxonomic scope" value="Eukaryota"/>
</dbReference>
<keyword evidence="12" id="KW-1185">Reference proteome</keyword>
<evidence type="ECO:0000256" key="5">
    <source>
        <dbReference type="ARBA" id="ARBA00022640"/>
    </source>
</evidence>
<feature type="compositionally biased region" description="Low complexity" evidence="10">
    <location>
        <begin position="435"/>
        <end position="453"/>
    </location>
</feature>
<dbReference type="KEGG" id="cvr:CHLNCDRAFT_20786"/>
<dbReference type="Proteomes" id="UP000008141">
    <property type="component" value="Unassembled WGS sequence"/>
</dbReference>
<keyword evidence="7" id="KW-0809">Transit peptide</keyword>
<evidence type="ECO:0000313" key="11">
    <source>
        <dbReference type="EMBL" id="EFN57777.1"/>
    </source>
</evidence>
<keyword evidence="4" id="KW-0150">Chloroplast</keyword>
<keyword evidence="6" id="KW-0812">Transmembrane</keyword>
<dbReference type="PANTHER" id="PTHR31038">
    <property type="entry name" value="EXPRESSED PROTEIN-RELATED"/>
    <property type="match status" value="1"/>
</dbReference>
<accession>E1Z9H4</accession>
<evidence type="ECO:0000256" key="7">
    <source>
        <dbReference type="ARBA" id="ARBA00022946"/>
    </source>
</evidence>